<name>A0A562QW14_9BRAD</name>
<comment type="caution">
    <text evidence="2">The sequence shown here is derived from an EMBL/GenBank/DDBJ whole genome shotgun (WGS) entry which is preliminary data.</text>
</comment>
<evidence type="ECO:0000313" key="3">
    <source>
        <dbReference type="Proteomes" id="UP000316291"/>
    </source>
</evidence>
<evidence type="ECO:0008006" key="4">
    <source>
        <dbReference type="Google" id="ProtNLM"/>
    </source>
</evidence>
<feature type="region of interest" description="Disordered" evidence="1">
    <location>
        <begin position="29"/>
        <end position="52"/>
    </location>
</feature>
<dbReference type="AlphaFoldDB" id="A0A562QW14"/>
<dbReference type="EMBL" id="VLLA01000027">
    <property type="protein sequence ID" value="TWI61041.1"/>
    <property type="molecule type" value="Genomic_DNA"/>
</dbReference>
<reference evidence="2 3" key="1">
    <citation type="journal article" date="2015" name="Stand. Genomic Sci.">
        <title>Genomic Encyclopedia of Bacterial and Archaeal Type Strains, Phase III: the genomes of soil and plant-associated and newly described type strains.</title>
        <authorList>
            <person name="Whitman W.B."/>
            <person name="Woyke T."/>
            <person name="Klenk H.P."/>
            <person name="Zhou Y."/>
            <person name="Lilburn T.G."/>
            <person name="Beck B.J."/>
            <person name="De Vos P."/>
            <person name="Vandamme P."/>
            <person name="Eisen J.A."/>
            <person name="Garrity G."/>
            <person name="Hugenholtz P."/>
            <person name="Kyrpides N.C."/>
        </authorList>
    </citation>
    <scope>NUCLEOTIDE SEQUENCE [LARGE SCALE GENOMIC DNA]</scope>
    <source>
        <strain evidence="2 3">CGMCC 1.10948</strain>
    </source>
</reference>
<organism evidence="2 3">
    <name type="scientific">Bradyrhizobium huanghuaihaiense</name>
    <dbReference type="NCBI Taxonomy" id="990078"/>
    <lineage>
        <taxon>Bacteria</taxon>
        <taxon>Pseudomonadati</taxon>
        <taxon>Pseudomonadota</taxon>
        <taxon>Alphaproteobacteria</taxon>
        <taxon>Hyphomicrobiales</taxon>
        <taxon>Nitrobacteraceae</taxon>
        <taxon>Bradyrhizobium</taxon>
    </lineage>
</organism>
<keyword evidence="3" id="KW-1185">Reference proteome</keyword>
<accession>A0A562QW14</accession>
<feature type="compositionally biased region" description="Polar residues" evidence="1">
    <location>
        <begin position="30"/>
        <end position="41"/>
    </location>
</feature>
<proteinExistence type="predicted"/>
<protein>
    <recommendedName>
        <fullName evidence="4">Phasin protein</fullName>
    </recommendedName>
</protein>
<sequence>MTTNARASRQTKSWPSAWKHAFTTGEVTLGHNTQSEGTNTMADKIPTANDLARDPQRRIAATTAIGMNALKPIIHFQASMLRMWADSIEKFAGNYEKKLEETATTVEGTRQGTRRVDQLDW</sequence>
<gene>
    <name evidence="2" type="ORF">IQ16_07243</name>
</gene>
<dbReference type="Proteomes" id="UP000316291">
    <property type="component" value="Unassembled WGS sequence"/>
</dbReference>
<evidence type="ECO:0000256" key="1">
    <source>
        <dbReference type="SAM" id="MobiDB-lite"/>
    </source>
</evidence>
<evidence type="ECO:0000313" key="2">
    <source>
        <dbReference type="EMBL" id="TWI61041.1"/>
    </source>
</evidence>